<name>A0A8H5TEE7_FUSHE</name>
<feature type="coiled-coil region" evidence="1">
    <location>
        <begin position="165"/>
        <end position="199"/>
    </location>
</feature>
<dbReference type="CDD" id="cd22249">
    <property type="entry name" value="UDM1_RNF168_RNF169-like"/>
    <property type="match status" value="1"/>
</dbReference>
<organism evidence="3 4">
    <name type="scientific">Fusarium heterosporum</name>
    <dbReference type="NCBI Taxonomy" id="42747"/>
    <lineage>
        <taxon>Eukaryota</taxon>
        <taxon>Fungi</taxon>
        <taxon>Dikarya</taxon>
        <taxon>Ascomycota</taxon>
        <taxon>Pezizomycotina</taxon>
        <taxon>Sordariomycetes</taxon>
        <taxon>Hypocreomycetidae</taxon>
        <taxon>Hypocreales</taxon>
        <taxon>Nectriaceae</taxon>
        <taxon>Fusarium</taxon>
        <taxon>Fusarium heterosporum species complex</taxon>
    </lineage>
</organism>
<keyword evidence="1" id="KW-0175">Coiled coil</keyword>
<sequence>MGPGLPDPTKIDPCDINARRAFIEAYFKDDGRFVPADLERRYIYSVKGMAQRFHDAGFLEVSHPYFEYMVDQGVWVQSFAALKNTSLGRPWPWGAKPSISIQRSQVFSQAYRQWRIDNGHPVKPQPTPTAAPVQEIASNDNADTAAPTSAISGDTDKAPEPGMRRLELEAQLKQLAERNQKLEKQLEQSNRLVQLLGKQNLELSQQVMELSQQNNQPE</sequence>
<keyword evidence="4" id="KW-1185">Reference proteome</keyword>
<proteinExistence type="predicted"/>
<dbReference type="AlphaFoldDB" id="A0A8H5TEE7"/>
<reference evidence="3 4" key="1">
    <citation type="submission" date="2020-05" db="EMBL/GenBank/DDBJ databases">
        <title>Identification and distribution of gene clusters putatively required for synthesis of sphingolipid metabolism inhibitors in phylogenetically diverse species of the filamentous fungus Fusarium.</title>
        <authorList>
            <person name="Kim H.-S."/>
            <person name="Busman M."/>
            <person name="Brown D.W."/>
            <person name="Divon H."/>
            <person name="Uhlig S."/>
            <person name="Proctor R.H."/>
        </authorList>
    </citation>
    <scope>NUCLEOTIDE SEQUENCE [LARGE SCALE GENOMIC DNA]</scope>
    <source>
        <strain evidence="3 4">NRRL 20693</strain>
    </source>
</reference>
<gene>
    <name evidence="3" type="ORF">FHETE_5334</name>
</gene>
<evidence type="ECO:0000313" key="4">
    <source>
        <dbReference type="Proteomes" id="UP000567885"/>
    </source>
</evidence>
<evidence type="ECO:0000256" key="2">
    <source>
        <dbReference type="SAM" id="MobiDB-lite"/>
    </source>
</evidence>
<evidence type="ECO:0000313" key="3">
    <source>
        <dbReference type="EMBL" id="KAF5668068.1"/>
    </source>
</evidence>
<feature type="region of interest" description="Disordered" evidence="2">
    <location>
        <begin position="141"/>
        <end position="161"/>
    </location>
</feature>
<dbReference type="OrthoDB" id="5100040at2759"/>
<dbReference type="Proteomes" id="UP000567885">
    <property type="component" value="Unassembled WGS sequence"/>
</dbReference>
<evidence type="ECO:0000256" key="1">
    <source>
        <dbReference type="SAM" id="Coils"/>
    </source>
</evidence>
<accession>A0A8H5TEE7</accession>
<comment type="caution">
    <text evidence="3">The sequence shown here is derived from an EMBL/GenBank/DDBJ whole genome shotgun (WGS) entry which is preliminary data.</text>
</comment>
<protein>
    <submittedName>
        <fullName evidence="3">Uncharacterized protein</fullName>
    </submittedName>
</protein>
<feature type="compositionally biased region" description="Polar residues" evidence="2">
    <location>
        <begin position="141"/>
        <end position="152"/>
    </location>
</feature>
<dbReference type="EMBL" id="JAAGWQ010000095">
    <property type="protein sequence ID" value="KAF5668068.1"/>
    <property type="molecule type" value="Genomic_DNA"/>
</dbReference>